<dbReference type="GeneID" id="25568477"/>
<dbReference type="InterPro" id="IPR036126">
    <property type="entry name" value="TBCA_sf"/>
</dbReference>
<dbReference type="NCBIfam" id="TIGR01571">
    <property type="entry name" value="A_thal_Cys_rich"/>
    <property type="match status" value="1"/>
</dbReference>
<evidence type="ECO:0000256" key="2">
    <source>
        <dbReference type="ARBA" id="ARBA00023186"/>
    </source>
</evidence>
<dbReference type="GO" id="GO:0015630">
    <property type="term" value="C:microtubule cytoskeleton"/>
    <property type="evidence" value="ECO:0007669"/>
    <property type="project" value="TreeGrafter"/>
</dbReference>
<accession>A0A0L0DRT3</accession>
<evidence type="ECO:0000256" key="1">
    <source>
        <dbReference type="ARBA" id="ARBA00006806"/>
    </source>
</evidence>
<organism evidence="4 5">
    <name type="scientific">Thecamonas trahens ATCC 50062</name>
    <dbReference type="NCBI Taxonomy" id="461836"/>
    <lineage>
        <taxon>Eukaryota</taxon>
        <taxon>Apusozoa</taxon>
        <taxon>Apusomonadida</taxon>
        <taxon>Apusomonadidae</taxon>
        <taxon>Thecamonas</taxon>
    </lineage>
</organism>
<sequence length="306" mass="33687">MTEPFECFEDMETLALGLFCCWCQDRRTNAWLNNRPAAFMDYGCGVCWFLLDFFSSGFCLPLHCISELMNRARIKNRYLIGYNGNTSLGLSDYAVVCCCLPCANCQHARELILRGDDVLPANVISPQRPAQASYPASPTQHNVQRQHGQPVQGQPVQAQYKVVDVLGMVMVDVDVLGMVMVDVDVLGMVMMVVDVLGMVMVDVDVLGMVMVDEESEREAERVRKYEAEGRDEYDVNKQKAVAAESHMMIADCIKRLTAAVEDLEEVMETQAVDPASSEDAGAAVAAANDALQASKALLAEHDSPDA</sequence>
<dbReference type="PANTHER" id="PTHR21500">
    <property type="entry name" value="TUBULIN-SPECIFIC CHAPERONE A"/>
    <property type="match status" value="1"/>
</dbReference>
<comment type="similarity">
    <text evidence="1">Belongs to the TBCA family.</text>
</comment>
<keyword evidence="5" id="KW-1185">Reference proteome</keyword>
<proteinExistence type="inferred from homology"/>
<dbReference type="RefSeq" id="XP_013753401.1">
    <property type="nucleotide sequence ID" value="XM_013897947.1"/>
</dbReference>
<keyword evidence="2" id="KW-0143">Chaperone</keyword>
<dbReference type="Proteomes" id="UP000054408">
    <property type="component" value="Unassembled WGS sequence"/>
</dbReference>
<evidence type="ECO:0000313" key="4">
    <source>
        <dbReference type="EMBL" id="KNC54952.1"/>
    </source>
</evidence>
<dbReference type="OrthoDB" id="296187at2759"/>
<dbReference type="GO" id="GO:0007021">
    <property type="term" value="P:tubulin complex assembly"/>
    <property type="evidence" value="ECO:0007669"/>
    <property type="project" value="InterPro"/>
</dbReference>
<reference evidence="4 5" key="1">
    <citation type="submission" date="2010-05" db="EMBL/GenBank/DDBJ databases">
        <title>The Genome Sequence of Thecamonas trahens ATCC 50062.</title>
        <authorList>
            <consortium name="The Broad Institute Genome Sequencing Platform"/>
            <person name="Russ C."/>
            <person name="Cuomo C."/>
            <person name="Shea T."/>
            <person name="Young S.K."/>
            <person name="Zeng Q."/>
            <person name="Koehrsen M."/>
            <person name="Haas B."/>
            <person name="Borodovsky M."/>
            <person name="Guigo R."/>
            <person name="Alvarado L."/>
            <person name="Berlin A."/>
            <person name="Bochicchio J."/>
            <person name="Borenstein D."/>
            <person name="Chapman S."/>
            <person name="Chen Z."/>
            <person name="Freedman E."/>
            <person name="Gellesch M."/>
            <person name="Goldberg J."/>
            <person name="Griggs A."/>
            <person name="Gujja S."/>
            <person name="Heilman E."/>
            <person name="Heiman D."/>
            <person name="Hepburn T."/>
            <person name="Howarth C."/>
            <person name="Jen D."/>
            <person name="Larson L."/>
            <person name="Mehta T."/>
            <person name="Park D."/>
            <person name="Pearson M."/>
            <person name="Roberts A."/>
            <person name="Saif S."/>
            <person name="Shenoy N."/>
            <person name="Sisk P."/>
            <person name="Stolte C."/>
            <person name="Sykes S."/>
            <person name="Thomson T."/>
            <person name="Walk T."/>
            <person name="White J."/>
            <person name="Yandava C."/>
            <person name="Burger G."/>
            <person name="Gray M.W."/>
            <person name="Holland P.W.H."/>
            <person name="King N."/>
            <person name="Lang F.B.F."/>
            <person name="Roger A.J."/>
            <person name="Ruiz-Trillo I."/>
            <person name="Lander E."/>
            <person name="Nusbaum C."/>
        </authorList>
    </citation>
    <scope>NUCLEOTIDE SEQUENCE [LARGE SCALE GENOMIC DNA]</scope>
    <source>
        <strain evidence="4 5">ATCC 50062</strain>
    </source>
</reference>
<dbReference type="AlphaFoldDB" id="A0A0L0DRT3"/>
<dbReference type="STRING" id="461836.A0A0L0DRT3"/>
<dbReference type="SUPFAM" id="SSF46988">
    <property type="entry name" value="Tubulin chaperone cofactor A"/>
    <property type="match status" value="1"/>
</dbReference>
<dbReference type="GO" id="GO:0005829">
    <property type="term" value="C:cytosol"/>
    <property type="evidence" value="ECO:0007669"/>
    <property type="project" value="TreeGrafter"/>
</dbReference>
<feature type="compositionally biased region" description="Polar residues" evidence="3">
    <location>
        <begin position="128"/>
        <end position="142"/>
    </location>
</feature>
<dbReference type="Gene3D" id="1.20.58.90">
    <property type="match status" value="1"/>
</dbReference>
<dbReference type="GO" id="GO:0048487">
    <property type="term" value="F:beta-tubulin binding"/>
    <property type="evidence" value="ECO:0007669"/>
    <property type="project" value="InterPro"/>
</dbReference>
<feature type="region of interest" description="Disordered" evidence="3">
    <location>
        <begin position="128"/>
        <end position="151"/>
    </location>
</feature>
<evidence type="ECO:0000313" key="5">
    <source>
        <dbReference type="Proteomes" id="UP000054408"/>
    </source>
</evidence>
<dbReference type="GO" id="GO:0007023">
    <property type="term" value="P:post-chaperonin tubulin folding pathway"/>
    <property type="evidence" value="ECO:0007669"/>
    <property type="project" value="InterPro"/>
</dbReference>
<evidence type="ECO:0000256" key="3">
    <source>
        <dbReference type="SAM" id="MobiDB-lite"/>
    </source>
</evidence>
<dbReference type="Pfam" id="PF04749">
    <property type="entry name" value="PLAC8"/>
    <property type="match status" value="1"/>
</dbReference>
<dbReference type="InterPro" id="IPR006461">
    <property type="entry name" value="PLAC_motif_containing"/>
</dbReference>
<dbReference type="PANTHER" id="PTHR21500:SF0">
    <property type="entry name" value="TUBULIN-SPECIFIC CHAPERONE A"/>
    <property type="match status" value="1"/>
</dbReference>
<gene>
    <name evidence="4" type="ORF">AMSG_10195</name>
</gene>
<dbReference type="Pfam" id="PF02970">
    <property type="entry name" value="TBCA"/>
    <property type="match status" value="1"/>
</dbReference>
<name>A0A0L0DRT3_THETB</name>
<dbReference type="InterPro" id="IPR004226">
    <property type="entry name" value="TBCA"/>
</dbReference>
<dbReference type="EMBL" id="GL349493">
    <property type="protein sequence ID" value="KNC54952.1"/>
    <property type="molecule type" value="Genomic_DNA"/>
</dbReference>
<protein>
    <submittedName>
        <fullName evidence="4">Uncharacterized protein</fullName>
    </submittedName>
</protein>